<protein>
    <submittedName>
        <fullName evidence="1">Uncharacterized protein</fullName>
    </submittedName>
</protein>
<evidence type="ECO:0000313" key="1">
    <source>
        <dbReference type="EMBL" id="OSM06103.1"/>
    </source>
</evidence>
<accession>A0A1Y2K7T4</accession>
<sequence length="75" mass="8533">MSDLQAITGVRNVLMESVNTTLTDDQLILEETKALNIEVDIFEVMSRLQETSQAMQIMTVSERQVLDTSLLDFIR</sequence>
<reference evidence="1 2" key="1">
    <citation type="journal article" date="2016" name="BMC Genomics">
        <title>Combined genomic and structural analyses of a cultured magnetotactic bacterium reveals its niche adaptation to a dynamic environment.</title>
        <authorList>
            <person name="Araujo A.C."/>
            <person name="Morillo V."/>
            <person name="Cypriano J."/>
            <person name="Teixeira L.C."/>
            <person name="Leao P."/>
            <person name="Lyra S."/>
            <person name="Almeida L.G."/>
            <person name="Bazylinski D.A."/>
            <person name="Vasconcellos A.T."/>
            <person name="Abreu F."/>
            <person name="Lins U."/>
        </authorList>
    </citation>
    <scope>NUCLEOTIDE SEQUENCE [LARGE SCALE GENOMIC DNA]</scope>
    <source>
        <strain evidence="1 2">IT-1</strain>
    </source>
</reference>
<dbReference type="AlphaFoldDB" id="A0A1Y2K7T4"/>
<evidence type="ECO:0000313" key="2">
    <source>
        <dbReference type="Proteomes" id="UP000194003"/>
    </source>
</evidence>
<keyword evidence="2" id="KW-1185">Reference proteome</keyword>
<name>A0A1Y2K7T4_9PROT</name>
<dbReference type="Proteomes" id="UP000194003">
    <property type="component" value="Unassembled WGS sequence"/>
</dbReference>
<comment type="caution">
    <text evidence="1">The sequence shown here is derived from an EMBL/GenBank/DDBJ whole genome shotgun (WGS) entry which is preliminary data.</text>
</comment>
<proteinExistence type="predicted"/>
<dbReference type="EMBL" id="LVJN01000016">
    <property type="protein sequence ID" value="OSM06103.1"/>
    <property type="molecule type" value="Genomic_DNA"/>
</dbReference>
<organism evidence="1 2">
    <name type="scientific">Magnetofaba australis IT-1</name>
    <dbReference type="NCBI Taxonomy" id="1434232"/>
    <lineage>
        <taxon>Bacteria</taxon>
        <taxon>Pseudomonadati</taxon>
        <taxon>Pseudomonadota</taxon>
        <taxon>Magnetococcia</taxon>
        <taxon>Magnetococcales</taxon>
        <taxon>Magnetococcaceae</taxon>
        <taxon>Magnetofaba</taxon>
    </lineage>
</organism>
<gene>
    <name evidence="1" type="ORF">MAIT1_01056</name>
</gene>
<dbReference type="STRING" id="1434232.MAIT1_01056"/>